<protein>
    <submittedName>
        <fullName evidence="1">Uncharacterized protein</fullName>
    </submittedName>
</protein>
<sequence length="79" mass="8340">MVEKKPDTLVASIGLILSFMILIRLSALHLSSKAFSHLCCVCDVTPINCRFGDTNSKIALLGEGKGFLVGIFAISSVAG</sequence>
<organism evidence="1 2">
    <name type="scientific">Porphyromonas gingivicanis</name>
    <dbReference type="NCBI Taxonomy" id="266762"/>
    <lineage>
        <taxon>Bacteria</taxon>
        <taxon>Pseudomonadati</taxon>
        <taxon>Bacteroidota</taxon>
        <taxon>Bacteroidia</taxon>
        <taxon>Bacteroidales</taxon>
        <taxon>Porphyromonadaceae</taxon>
        <taxon>Porphyromonas</taxon>
    </lineage>
</organism>
<name>A0A0A2G977_9PORP</name>
<keyword evidence="2" id="KW-1185">Reference proteome</keyword>
<reference evidence="1 2" key="1">
    <citation type="submission" date="2014-08" db="EMBL/GenBank/DDBJ databases">
        <title>Porphyromonas gingivicanis strain:COT-022_OH1391 Genome sequencing.</title>
        <authorList>
            <person name="Wallis C."/>
            <person name="Deusch O."/>
            <person name="O'Flynn C."/>
            <person name="Davis I."/>
            <person name="Jospin G."/>
            <person name="Darling A.E."/>
            <person name="Coil D.A."/>
            <person name="Alexiev A."/>
            <person name="Horsfall A."/>
            <person name="Kirkwood N."/>
            <person name="Harris S."/>
            <person name="Eisen J.A."/>
        </authorList>
    </citation>
    <scope>NUCLEOTIDE SEQUENCE [LARGE SCALE GENOMIC DNA]</scope>
    <source>
        <strain evidence="2">COT-022 OH1391</strain>
    </source>
</reference>
<dbReference type="EMBL" id="JQZW01000002">
    <property type="protein sequence ID" value="KGN98977.1"/>
    <property type="molecule type" value="Genomic_DNA"/>
</dbReference>
<dbReference type="RefSeq" id="WP_036882591.1">
    <property type="nucleotide sequence ID" value="NZ_JQZW01000002.1"/>
</dbReference>
<evidence type="ECO:0000313" key="2">
    <source>
        <dbReference type="Proteomes" id="UP000030134"/>
    </source>
</evidence>
<proteinExistence type="predicted"/>
<comment type="caution">
    <text evidence="1">The sequence shown here is derived from an EMBL/GenBank/DDBJ whole genome shotgun (WGS) entry which is preliminary data.</text>
</comment>
<dbReference type="Proteomes" id="UP000030134">
    <property type="component" value="Unassembled WGS sequence"/>
</dbReference>
<evidence type="ECO:0000313" key="1">
    <source>
        <dbReference type="EMBL" id="KGN98977.1"/>
    </source>
</evidence>
<accession>A0A0A2G977</accession>
<gene>
    <name evidence="1" type="ORF">HQ36_00360</name>
</gene>
<dbReference type="AlphaFoldDB" id="A0A0A2G977"/>